<reference evidence="2" key="1">
    <citation type="journal article" date="2022" name="bioRxiv">
        <title>Sequencing and chromosome-scale assembly of the giantPleurodeles waltlgenome.</title>
        <authorList>
            <person name="Brown T."/>
            <person name="Elewa A."/>
            <person name="Iarovenko S."/>
            <person name="Subramanian E."/>
            <person name="Araus A.J."/>
            <person name="Petzold A."/>
            <person name="Susuki M."/>
            <person name="Suzuki K.-i.T."/>
            <person name="Hayashi T."/>
            <person name="Toyoda A."/>
            <person name="Oliveira C."/>
            <person name="Osipova E."/>
            <person name="Leigh N.D."/>
            <person name="Simon A."/>
            <person name="Yun M.H."/>
        </authorList>
    </citation>
    <scope>NUCLEOTIDE SEQUENCE</scope>
    <source>
        <strain evidence="2">20211129_DDA</strain>
        <tissue evidence="2">Liver</tissue>
    </source>
</reference>
<comment type="caution">
    <text evidence="2">The sequence shown here is derived from an EMBL/GenBank/DDBJ whole genome shotgun (WGS) entry which is preliminary data.</text>
</comment>
<gene>
    <name evidence="2" type="ORF">NDU88_008105</name>
</gene>
<evidence type="ECO:0000313" key="2">
    <source>
        <dbReference type="EMBL" id="KAJ1119922.1"/>
    </source>
</evidence>
<name>A0AAV7NV85_PLEWA</name>
<evidence type="ECO:0000313" key="3">
    <source>
        <dbReference type="Proteomes" id="UP001066276"/>
    </source>
</evidence>
<sequence length="129" mass="13609">MWGYHHRQTPHQVVKSPQQSHVVSHSELPSPCHLLASHQGFQAPSPGGAQAAPAMGKNARRELPLCWAQPASERLPETKSLVAVVPRTGPGNALVLLGGGSSNNEAPPPSPCCTAHAFTRALPLHTNKA</sequence>
<proteinExistence type="predicted"/>
<feature type="region of interest" description="Disordered" evidence="1">
    <location>
        <begin position="37"/>
        <end position="56"/>
    </location>
</feature>
<dbReference type="EMBL" id="JANPWB010000012">
    <property type="protein sequence ID" value="KAJ1119922.1"/>
    <property type="molecule type" value="Genomic_DNA"/>
</dbReference>
<evidence type="ECO:0000256" key="1">
    <source>
        <dbReference type="SAM" id="MobiDB-lite"/>
    </source>
</evidence>
<accession>A0AAV7NV85</accession>
<feature type="region of interest" description="Disordered" evidence="1">
    <location>
        <begin position="1"/>
        <end position="20"/>
    </location>
</feature>
<feature type="compositionally biased region" description="Low complexity" evidence="1">
    <location>
        <begin position="39"/>
        <end position="54"/>
    </location>
</feature>
<organism evidence="2 3">
    <name type="scientific">Pleurodeles waltl</name>
    <name type="common">Iberian ribbed newt</name>
    <dbReference type="NCBI Taxonomy" id="8319"/>
    <lineage>
        <taxon>Eukaryota</taxon>
        <taxon>Metazoa</taxon>
        <taxon>Chordata</taxon>
        <taxon>Craniata</taxon>
        <taxon>Vertebrata</taxon>
        <taxon>Euteleostomi</taxon>
        <taxon>Amphibia</taxon>
        <taxon>Batrachia</taxon>
        <taxon>Caudata</taxon>
        <taxon>Salamandroidea</taxon>
        <taxon>Salamandridae</taxon>
        <taxon>Pleurodelinae</taxon>
        <taxon>Pleurodeles</taxon>
    </lineage>
</organism>
<dbReference type="Proteomes" id="UP001066276">
    <property type="component" value="Chromosome 8"/>
</dbReference>
<keyword evidence="3" id="KW-1185">Reference proteome</keyword>
<protein>
    <submittedName>
        <fullName evidence="2">Uncharacterized protein</fullName>
    </submittedName>
</protein>
<dbReference type="AlphaFoldDB" id="A0AAV7NV85"/>